<dbReference type="KEGG" id="svt:SVTN_18080"/>
<protein>
    <submittedName>
        <fullName evidence="6">Membrane protein</fullName>
    </submittedName>
</protein>
<dbReference type="Pfam" id="PF13564">
    <property type="entry name" value="DoxX_2"/>
    <property type="match status" value="1"/>
</dbReference>
<evidence type="ECO:0000256" key="2">
    <source>
        <dbReference type="ARBA" id="ARBA00022692"/>
    </source>
</evidence>
<evidence type="ECO:0000256" key="4">
    <source>
        <dbReference type="ARBA" id="ARBA00023136"/>
    </source>
</evidence>
<feature type="transmembrane region" description="Helical" evidence="5">
    <location>
        <begin position="94"/>
        <end position="113"/>
    </location>
</feature>
<dbReference type="AlphaFoldDB" id="A0A0B5ICD8"/>
<dbReference type="HOGENOM" id="CLU_126433_1_1_11"/>
<keyword evidence="2 5" id="KW-0812">Transmembrane</keyword>
<evidence type="ECO:0000256" key="1">
    <source>
        <dbReference type="ARBA" id="ARBA00004141"/>
    </source>
</evidence>
<evidence type="ECO:0000256" key="5">
    <source>
        <dbReference type="SAM" id="Phobius"/>
    </source>
</evidence>
<keyword evidence="3 5" id="KW-1133">Transmembrane helix</keyword>
<comment type="subcellular location">
    <subcellularLocation>
        <location evidence="1">Membrane</location>
        <topology evidence="1">Multi-pass membrane protein</topology>
    </subcellularLocation>
</comment>
<accession>A0A0B5ICD8</accession>
<dbReference type="InterPro" id="IPR032808">
    <property type="entry name" value="DoxX"/>
</dbReference>
<dbReference type="RefSeq" id="WP_041130031.1">
    <property type="nucleotide sequence ID" value="NZ_CP010407.1"/>
</dbReference>
<dbReference type="GO" id="GO:0016020">
    <property type="term" value="C:membrane"/>
    <property type="evidence" value="ECO:0007669"/>
    <property type="project" value="UniProtKB-SubCell"/>
</dbReference>
<keyword evidence="7" id="KW-1185">Reference proteome</keyword>
<evidence type="ECO:0000256" key="3">
    <source>
        <dbReference type="ARBA" id="ARBA00022989"/>
    </source>
</evidence>
<dbReference type="EMBL" id="CP010407">
    <property type="protein sequence ID" value="AJF66014.1"/>
    <property type="molecule type" value="Genomic_DNA"/>
</dbReference>
<name>A0A0B5ICD8_9ACTN</name>
<gene>
    <name evidence="6" type="ORF">SVTN_18080</name>
</gene>
<proteinExistence type="predicted"/>
<dbReference type="Proteomes" id="UP000031774">
    <property type="component" value="Chromosome"/>
</dbReference>
<keyword evidence="4 5" id="KW-0472">Membrane</keyword>
<evidence type="ECO:0000313" key="6">
    <source>
        <dbReference type="EMBL" id="AJF66014.1"/>
    </source>
</evidence>
<sequence length="115" mass="11498">MFITYAVVAGLLALASLGSAFMTFTKNPQVVGSMTKVGVTEGALPWLATAKAAGALGLLAGLFVPLLGEAAAVGLALYFAGAVISHLRVKDFELAPAAVLTLIAAAALVLRIASA</sequence>
<evidence type="ECO:0000313" key="7">
    <source>
        <dbReference type="Proteomes" id="UP000031774"/>
    </source>
</evidence>
<organism evidence="6 7">
    <name type="scientific">Streptomyces vietnamensis</name>
    <dbReference type="NCBI Taxonomy" id="362257"/>
    <lineage>
        <taxon>Bacteria</taxon>
        <taxon>Bacillati</taxon>
        <taxon>Actinomycetota</taxon>
        <taxon>Actinomycetes</taxon>
        <taxon>Kitasatosporales</taxon>
        <taxon>Streptomycetaceae</taxon>
        <taxon>Streptomyces</taxon>
    </lineage>
</organism>
<dbReference type="STRING" id="362257.SVTN_18080"/>
<reference evidence="6 7" key="1">
    <citation type="submission" date="2014-12" db="EMBL/GenBank/DDBJ databases">
        <title>Complete genome sequence of Streptomyces vietnamensis strain GIMV4.0001, a genetic manipulable producer of the benzoisochromanequinone antibiotic granaticin.</title>
        <authorList>
            <person name="Deng M.R."/>
            <person name="Guo J."/>
            <person name="Ma L.Y."/>
            <person name="Feng G.D."/>
            <person name="Mo C.Y."/>
            <person name="Zhu H.H."/>
        </authorList>
    </citation>
    <scope>NUCLEOTIDE SEQUENCE [LARGE SCALE GENOMIC DNA]</scope>
    <source>
        <strain evidence="7">GIMV4.0001</strain>
    </source>
</reference>